<dbReference type="PANTHER" id="PTHR13710">
    <property type="entry name" value="DNA HELICASE RECQ FAMILY MEMBER"/>
    <property type="match status" value="1"/>
</dbReference>
<dbReference type="GO" id="GO:0005634">
    <property type="term" value="C:nucleus"/>
    <property type="evidence" value="ECO:0007669"/>
    <property type="project" value="TreeGrafter"/>
</dbReference>
<dbReference type="Gene3D" id="3.40.50.300">
    <property type="entry name" value="P-loop containing nucleotide triphosphate hydrolases"/>
    <property type="match status" value="1"/>
</dbReference>
<dbReference type="GO" id="GO:0000723">
    <property type="term" value="P:telomere maintenance"/>
    <property type="evidence" value="ECO:0007669"/>
    <property type="project" value="TreeGrafter"/>
</dbReference>
<feature type="compositionally biased region" description="Pro residues" evidence="4">
    <location>
        <begin position="168"/>
        <end position="186"/>
    </location>
</feature>
<dbReference type="InterPro" id="IPR036875">
    <property type="entry name" value="Znf_CCHC_sf"/>
</dbReference>
<dbReference type="OrthoDB" id="18781at2759"/>
<dbReference type="GO" id="GO:0008270">
    <property type="term" value="F:zinc ion binding"/>
    <property type="evidence" value="ECO:0007669"/>
    <property type="project" value="UniProtKB-KW"/>
</dbReference>
<evidence type="ECO:0000313" key="7">
    <source>
        <dbReference type="EMBL" id="NWI01344.1"/>
    </source>
</evidence>
<dbReference type="InterPro" id="IPR014001">
    <property type="entry name" value="Helicase_ATP-bd"/>
</dbReference>
<keyword evidence="3" id="KW-0863">Zinc-finger</keyword>
<comment type="caution">
    <text evidence="7">The sequence shown here is derived from an EMBL/GenBank/DDBJ whole genome shotgun (WGS) entry which is preliminary data.</text>
</comment>
<keyword evidence="7" id="KW-0347">Helicase</keyword>
<dbReference type="InterPro" id="IPR001878">
    <property type="entry name" value="Znf_CCHC"/>
</dbReference>
<proteinExistence type="inferred from homology"/>
<feature type="non-terminal residue" evidence="7">
    <location>
        <position position="400"/>
    </location>
</feature>
<feature type="compositionally biased region" description="Basic and acidic residues" evidence="4">
    <location>
        <begin position="24"/>
        <end position="39"/>
    </location>
</feature>
<keyword evidence="7" id="KW-0378">Hydrolase</keyword>
<evidence type="ECO:0000256" key="2">
    <source>
        <dbReference type="ARBA" id="ARBA00023235"/>
    </source>
</evidence>
<gene>
    <name evidence="7" type="primary">Recql4_1</name>
    <name evidence="7" type="ORF">TICMUR_R12502</name>
</gene>
<keyword evidence="3" id="KW-0862">Zinc</keyword>
<keyword evidence="7" id="KW-0067">ATP-binding</keyword>
<feature type="non-terminal residue" evidence="7">
    <location>
        <position position="1"/>
    </location>
</feature>
<feature type="domain" description="CCHC-type" evidence="5">
    <location>
        <begin position="94"/>
        <end position="108"/>
    </location>
</feature>
<feature type="domain" description="Helicase ATP-binding" evidence="6">
    <location>
        <begin position="246"/>
        <end position="400"/>
    </location>
</feature>
<dbReference type="SUPFAM" id="SSF52540">
    <property type="entry name" value="P-loop containing nucleoside triphosphate hydrolases"/>
    <property type="match status" value="1"/>
</dbReference>
<evidence type="ECO:0000256" key="4">
    <source>
        <dbReference type="SAM" id="MobiDB-lite"/>
    </source>
</evidence>
<name>A0A850Z999_9PASS</name>
<evidence type="ECO:0000256" key="3">
    <source>
        <dbReference type="PROSITE-ProRule" id="PRU00047"/>
    </source>
</evidence>
<sequence length="400" mass="44426">MRQIQEENEDCGEWPESHNGAGKAPDRLEKILEKEEKPKPTRRARALPQNGGNFVRLNLKRKTYSRGFLRGKFLRKQVWKQKWRKKFGGGADLCFRCGGKGHWASECRGKDLGSFPEKIPEEEVALPTLEEVARRTNSGFTPEIPDGRSNAENSQLTSNSLDFLQPEFSPPSPPPPPVDPLYPPNPDGTIPGKSQSKSMEKIMEKTWEKKNPPSHLLNPTDPSEEVLEALRILGYDSFRRGQAEAIMRVLSGISTLVVLPTGTGKSLCYQLPAFLYHRNSGSISLVISPLVSLMDDQVSGLPSALKAVCIHSNLSQSQREAAMEKVSTIPDFPPLGVQKSGLIPNFQQVRSGRAQILLLSPESLVGSGAFSRFFRDFPPVAFACLDEAHCVSQWSHNFRP</sequence>
<evidence type="ECO:0000256" key="1">
    <source>
        <dbReference type="ARBA" id="ARBA00005446"/>
    </source>
</evidence>
<accession>A0A850Z999</accession>
<feature type="region of interest" description="Disordered" evidence="4">
    <location>
        <begin position="1"/>
        <end position="49"/>
    </location>
</feature>
<dbReference type="SMART" id="SM00343">
    <property type="entry name" value="ZnF_C2HC"/>
    <property type="match status" value="1"/>
</dbReference>
<feature type="region of interest" description="Disordered" evidence="4">
    <location>
        <begin position="162"/>
        <end position="200"/>
    </location>
</feature>
<dbReference type="SUPFAM" id="SSF57756">
    <property type="entry name" value="Retrovirus zinc finger-like domains"/>
    <property type="match status" value="1"/>
</dbReference>
<keyword evidence="8" id="KW-1185">Reference proteome</keyword>
<dbReference type="GO" id="GO:0003676">
    <property type="term" value="F:nucleic acid binding"/>
    <property type="evidence" value="ECO:0007669"/>
    <property type="project" value="InterPro"/>
</dbReference>
<evidence type="ECO:0000259" key="6">
    <source>
        <dbReference type="PROSITE" id="PS51192"/>
    </source>
</evidence>
<dbReference type="Pfam" id="PF00270">
    <property type="entry name" value="DEAD"/>
    <property type="match status" value="1"/>
</dbReference>
<dbReference type="Gene3D" id="4.10.60.10">
    <property type="entry name" value="Zinc finger, CCHC-type"/>
    <property type="match status" value="1"/>
</dbReference>
<keyword evidence="2" id="KW-0413">Isomerase</keyword>
<organism evidence="7 8">
    <name type="scientific">Tichodroma muraria</name>
    <dbReference type="NCBI Taxonomy" id="237442"/>
    <lineage>
        <taxon>Eukaryota</taxon>
        <taxon>Metazoa</taxon>
        <taxon>Chordata</taxon>
        <taxon>Craniata</taxon>
        <taxon>Vertebrata</taxon>
        <taxon>Euteleostomi</taxon>
        <taxon>Archelosauria</taxon>
        <taxon>Archosauria</taxon>
        <taxon>Dinosauria</taxon>
        <taxon>Saurischia</taxon>
        <taxon>Theropoda</taxon>
        <taxon>Coelurosauria</taxon>
        <taxon>Aves</taxon>
        <taxon>Neognathae</taxon>
        <taxon>Neoaves</taxon>
        <taxon>Telluraves</taxon>
        <taxon>Australaves</taxon>
        <taxon>Passeriformes</taxon>
        <taxon>Sittidae</taxon>
        <taxon>Tichodroma</taxon>
    </lineage>
</organism>
<dbReference type="GO" id="GO:0009378">
    <property type="term" value="F:four-way junction helicase activity"/>
    <property type="evidence" value="ECO:0007669"/>
    <property type="project" value="TreeGrafter"/>
</dbReference>
<dbReference type="AlphaFoldDB" id="A0A850Z999"/>
<dbReference type="GO" id="GO:0043138">
    <property type="term" value="F:3'-5' DNA helicase activity"/>
    <property type="evidence" value="ECO:0007669"/>
    <property type="project" value="TreeGrafter"/>
</dbReference>
<evidence type="ECO:0000259" key="5">
    <source>
        <dbReference type="PROSITE" id="PS50158"/>
    </source>
</evidence>
<reference evidence="7" key="1">
    <citation type="submission" date="2019-09" db="EMBL/GenBank/DDBJ databases">
        <title>Bird 10,000 Genomes (B10K) Project - Family phase.</title>
        <authorList>
            <person name="Zhang G."/>
        </authorList>
    </citation>
    <scope>NUCLEOTIDE SEQUENCE</scope>
    <source>
        <strain evidence="7">B10K-DU-012-47</strain>
    </source>
</reference>
<dbReference type="GO" id="GO:0000724">
    <property type="term" value="P:double-strand break repair via homologous recombination"/>
    <property type="evidence" value="ECO:0007669"/>
    <property type="project" value="TreeGrafter"/>
</dbReference>
<dbReference type="PROSITE" id="PS51192">
    <property type="entry name" value="HELICASE_ATP_BIND_1"/>
    <property type="match status" value="1"/>
</dbReference>
<dbReference type="PANTHER" id="PTHR13710:SF108">
    <property type="entry name" value="ATP-DEPENDENT DNA HELICASE Q4"/>
    <property type="match status" value="1"/>
</dbReference>
<dbReference type="GO" id="GO:0005524">
    <property type="term" value="F:ATP binding"/>
    <property type="evidence" value="ECO:0007669"/>
    <property type="project" value="InterPro"/>
</dbReference>
<dbReference type="GO" id="GO:0005737">
    <property type="term" value="C:cytoplasm"/>
    <property type="evidence" value="ECO:0007669"/>
    <property type="project" value="TreeGrafter"/>
</dbReference>
<comment type="similarity">
    <text evidence="1">Belongs to the helicase family. RecQ subfamily.</text>
</comment>
<keyword evidence="3" id="KW-0479">Metal-binding</keyword>
<keyword evidence="7" id="KW-0547">Nucleotide-binding</keyword>
<dbReference type="GO" id="GO:0005694">
    <property type="term" value="C:chromosome"/>
    <property type="evidence" value="ECO:0007669"/>
    <property type="project" value="TreeGrafter"/>
</dbReference>
<feature type="compositionally biased region" description="Acidic residues" evidence="4">
    <location>
        <begin position="1"/>
        <end position="13"/>
    </location>
</feature>
<evidence type="ECO:0000313" key="8">
    <source>
        <dbReference type="Proteomes" id="UP000629438"/>
    </source>
</evidence>
<dbReference type="PROSITE" id="PS50158">
    <property type="entry name" value="ZF_CCHC"/>
    <property type="match status" value="1"/>
</dbReference>
<dbReference type="InterPro" id="IPR011545">
    <property type="entry name" value="DEAD/DEAH_box_helicase_dom"/>
</dbReference>
<dbReference type="Proteomes" id="UP000629438">
    <property type="component" value="Unassembled WGS sequence"/>
</dbReference>
<dbReference type="InterPro" id="IPR027417">
    <property type="entry name" value="P-loop_NTPase"/>
</dbReference>
<dbReference type="Pfam" id="PF00098">
    <property type="entry name" value="zf-CCHC"/>
    <property type="match status" value="1"/>
</dbReference>
<dbReference type="EMBL" id="WAAG01041337">
    <property type="protein sequence ID" value="NWI01344.1"/>
    <property type="molecule type" value="Genomic_DNA"/>
</dbReference>
<protein>
    <submittedName>
        <fullName evidence="7">RECQ4 helicase</fullName>
    </submittedName>
</protein>